<feature type="region of interest" description="Disordered" evidence="1">
    <location>
        <begin position="24"/>
        <end position="43"/>
    </location>
</feature>
<evidence type="ECO:0000313" key="3">
    <source>
        <dbReference type="Proteomes" id="UP001234989"/>
    </source>
</evidence>
<feature type="region of interest" description="Disordered" evidence="1">
    <location>
        <begin position="56"/>
        <end position="76"/>
    </location>
</feature>
<gene>
    <name evidence="2" type="ORF">MTR67_034482</name>
</gene>
<dbReference type="Proteomes" id="UP001234989">
    <property type="component" value="Chromosome 8"/>
</dbReference>
<dbReference type="AlphaFoldDB" id="A0AAF0U893"/>
<evidence type="ECO:0000313" key="2">
    <source>
        <dbReference type="EMBL" id="WMV41097.1"/>
    </source>
</evidence>
<reference evidence="2" key="1">
    <citation type="submission" date="2023-08" db="EMBL/GenBank/DDBJ databases">
        <title>A de novo genome assembly of Solanum verrucosum Schlechtendal, a Mexican diploid species geographically isolated from the other diploid A-genome species in potato relatives.</title>
        <authorList>
            <person name="Hosaka K."/>
        </authorList>
    </citation>
    <scope>NUCLEOTIDE SEQUENCE</scope>
    <source>
        <tissue evidence="2">Young leaves</tissue>
    </source>
</reference>
<sequence>MARAGGPWFTTATPPQTSLEKLAKSRLTDRPTVRKSDHDPWSVTVDQDLLYPTSDMNYGRPARTVIRSTVRRSDRR</sequence>
<accession>A0AAF0U893</accession>
<keyword evidence="3" id="KW-1185">Reference proteome</keyword>
<dbReference type="EMBL" id="CP133619">
    <property type="protein sequence ID" value="WMV41097.1"/>
    <property type="molecule type" value="Genomic_DNA"/>
</dbReference>
<organism evidence="2 3">
    <name type="scientific">Solanum verrucosum</name>
    <dbReference type="NCBI Taxonomy" id="315347"/>
    <lineage>
        <taxon>Eukaryota</taxon>
        <taxon>Viridiplantae</taxon>
        <taxon>Streptophyta</taxon>
        <taxon>Embryophyta</taxon>
        <taxon>Tracheophyta</taxon>
        <taxon>Spermatophyta</taxon>
        <taxon>Magnoliopsida</taxon>
        <taxon>eudicotyledons</taxon>
        <taxon>Gunneridae</taxon>
        <taxon>Pentapetalae</taxon>
        <taxon>asterids</taxon>
        <taxon>lamiids</taxon>
        <taxon>Solanales</taxon>
        <taxon>Solanaceae</taxon>
        <taxon>Solanoideae</taxon>
        <taxon>Solaneae</taxon>
        <taxon>Solanum</taxon>
    </lineage>
</organism>
<protein>
    <submittedName>
        <fullName evidence="2">Uncharacterized protein</fullName>
    </submittedName>
</protein>
<feature type="compositionally biased region" description="Basic and acidic residues" evidence="1">
    <location>
        <begin position="24"/>
        <end position="40"/>
    </location>
</feature>
<name>A0AAF0U893_SOLVR</name>
<evidence type="ECO:0000256" key="1">
    <source>
        <dbReference type="SAM" id="MobiDB-lite"/>
    </source>
</evidence>
<proteinExistence type="predicted"/>